<dbReference type="STRING" id="3708.A0A078GF15"/>
<protein>
    <submittedName>
        <fullName evidence="2">BnaC01g24190D protein</fullName>
    </submittedName>
</protein>
<organism evidence="2 3">
    <name type="scientific">Brassica napus</name>
    <name type="common">Rape</name>
    <dbReference type="NCBI Taxonomy" id="3708"/>
    <lineage>
        <taxon>Eukaryota</taxon>
        <taxon>Viridiplantae</taxon>
        <taxon>Streptophyta</taxon>
        <taxon>Embryophyta</taxon>
        <taxon>Tracheophyta</taxon>
        <taxon>Spermatophyta</taxon>
        <taxon>Magnoliopsida</taxon>
        <taxon>eudicotyledons</taxon>
        <taxon>Gunneridae</taxon>
        <taxon>Pentapetalae</taxon>
        <taxon>rosids</taxon>
        <taxon>malvids</taxon>
        <taxon>Brassicales</taxon>
        <taxon>Brassicaceae</taxon>
        <taxon>Brassiceae</taxon>
        <taxon>Brassica</taxon>
    </lineage>
</organism>
<accession>A0A078GF15</accession>
<dbReference type="Gramene" id="CDY23702">
    <property type="protein sequence ID" value="CDY23702"/>
    <property type="gene ID" value="GSBRNA2T00024002001"/>
</dbReference>
<name>A0A078GF15_BRANA</name>
<feature type="region of interest" description="Disordered" evidence="1">
    <location>
        <begin position="56"/>
        <end position="82"/>
    </location>
</feature>
<feature type="compositionally biased region" description="Low complexity" evidence="1">
    <location>
        <begin position="9"/>
        <end position="21"/>
    </location>
</feature>
<dbReference type="AlphaFoldDB" id="A0A078GF15"/>
<dbReference type="Proteomes" id="UP000028999">
    <property type="component" value="Unassembled WGS sequence"/>
</dbReference>
<sequence>MKIPDVRVPNGSSSSEGEISPKSPPVPSFFGKDVEYVGVEPEGTERAMDQALLKEGIVGEAGPMKRNSATDSPGKESTDENIQQEYNDTNYWKVDPKVAVIE</sequence>
<dbReference type="PaxDb" id="3708-A0A078GF15"/>
<gene>
    <name evidence="2" type="primary">BnaC01g24190D</name>
    <name evidence="2" type="ORF">GSBRNA2T00024002001</name>
</gene>
<feature type="region of interest" description="Disordered" evidence="1">
    <location>
        <begin position="1"/>
        <end position="31"/>
    </location>
</feature>
<proteinExistence type="predicted"/>
<reference evidence="2 3" key="1">
    <citation type="journal article" date="2014" name="Science">
        <title>Plant genetics. Early allopolyploid evolution in the post-Neolithic Brassica napus oilseed genome.</title>
        <authorList>
            <person name="Chalhoub B."/>
            <person name="Denoeud F."/>
            <person name="Liu S."/>
            <person name="Parkin I.A."/>
            <person name="Tang H."/>
            <person name="Wang X."/>
            <person name="Chiquet J."/>
            <person name="Belcram H."/>
            <person name="Tong C."/>
            <person name="Samans B."/>
            <person name="Correa M."/>
            <person name="Da Silva C."/>
            <person name="Just J."/>
            <person name="Falentin C."/>
            <person name="Koh C.S."/>
            <person name="Le Clainche I."/>
            <person name="Bernard M."/>
            <person name="Bento P."/>
            <person name="Noel B."/>
            <person name="Labadie K."/>
            <person name="Alberti A."/>
            <person name="Charles M."/>
            <person name="Arnaud D."/>
            <person name="Guo H."/>
            <person name="Daviaud C."/>
            <person name="Alamery S."/>
            <person name="Jabbari K."/>
            <person name="Zhao M."/>
            <person name="Edger P.P."/>
            <person name="Chelaifa H."/>
            <person name="Tack D."/>
            <person name="Lassalle G."/>
            <person name="Mestiri I."/>
            <person name="Schnel N."/>
            <person name="Le Paslier M.C."/>
            <person name="Fan G."/>
            <person name="Renault V."/>
            <person name="Bayer P.E."/>
            <person name="Golicz A.A."/>
            <person name="Manoli S."/>
            <person name="Lee T.H."/>
            <person name="Thi V.H."/>
            <person name="Chalabi S."/>
            <person name="Hu Q."/>
            <person name="Fan C."/>
            <person name="Tollenaere R."/>
            <person name="Lu Y."/>
            <person name="Battail C."/>
            <person name="Shen J."/>
            <person name="Sidebottom C.H."/>
            <person name="Wang X."/>
            <person name="Canaguier A."/>
            <person name="Chauveau A."/>
            <person name="Berard A."/>
            <person name="Deniot G."/>
            <person name="Guan M."/>
            <person name="Liu Z."/>
            <person name="Sun F."/>
            <person name="Lim Y.P."/>
            <person name="Lyons E."/>
            <person name="Town C.D."/>
            <person name="Bancroft I."/>
            <person name="Wang X."/>
            <person name="Meng J."/>
            <person name="Ma J."/>
            <person name="Pires J.C."/>
            <person name="King G.J."/>
            <person name="Brunel D."/>
            <person name="Delourme R."/>
            <person name="Renard M."/>
            <person name="Aury J.M."/>
            <person name="Adams K.L."/>
            <person name="Batley J."/>
            <person name="Snowdon R.J."/>
            <person name="Tost J."/>
            <person name="Edwards D."/>
            <person name="Zhou Y."/>
            <person name="Hua W."/>
            <person name="Sharpe A.G."/>
            <person name="Paterson A.H."/>
            <person name="Guan C."/>
            <person name="Wincker P."/>
        </authorList>
    </citation>
    <scope>NUCLEOTIDE SEQUENCE [LARGE SCALE GENOMIC DNA]</scope>
    <source>
        <strain evidence="3">cv. Darmor-bzh</strain>
    </source>
</reference>
<evidence type="ECO:0000313" key="3">
    <source>
        <dbReference type="Proteomes" id="UP000028999"/>
    </source>
</evidence>
<keyword evidence="3" id="KW-1185">Reference proteome</keyword>
<evidence type="ECO:0000256" key="1">
    <source>
        <dbReference type="SAM" id="MobiDB-lite"/>
    </source>
</evidence>
<dbReference type="EMBL" id="LK032147">
    <property type="protein sequence ID" value="CDY23702.1"/>
    <property type="molecule type" value="Genomic_DNA"/>
</dbReference>
<evidence type="ECO:0000313" key="2">
    <source>
        <dbReference type="EMBL" id="CDY23702.1"/>
    </source>
</evidence>